<comment type="subcellular location">
    <subcellularLocation>
        <location evidence="1">Cell membrane</location>
        <topology evidence="1">Multi-pass membrane protein</topology>
    </subcellularLocation>
</comment>
<dbReference type="SUPFAM" id="SSF52540">
    <property type="entry name" value="P-loop containing nucleoside triphosphate hydrolases"/>
    <property type="match status" value="1"/>
</dbReference>
<feature type="transmembrane region" description="Helical" evidence="7">
    <location>
        <begin position="151"/>
        <end position="169"/>
    </location>
</feature>
<feature type="transmembrane region" description="Helical" evidence="7">
    <location>
        <begin position="242"/>
        <end position="260"/>
    </location>
</feature>
<keyword evidence="2 7" id="KW-0812">Transmembrane</keyword>
<evidence type="ECO:0000256" key="5">
    <source>
        <dbReference type="ARBA" id="ARBA00022989"/>
    </source>
</evidence>
<dbReference type="NCBIfam" id="TIGR01194">
    <property type="entry name" value="cyc_pep_trnsptr"/>
    <property type="match status" value="1"/>
</dbReference>
<keyword evidence="11" id="KW-1185">Reference proteome</keyword>
<dbReference type="InterPro" id="IPR039421">
    <property type="entry name" value="Type_1_exporter"/>
</dbReference>
<dbReference type="InterPro" id="IPR017871">
    <property type="entry name" value="ABC_transporter-like_CS"/>
</dbReference>
<feature type="transmembrane region" description="Helical" evidence="7">
    <location>
        <begin position="50"/>
        <end position="76"/>
    </location>
</feature>
<dbReference type="RefSeq" id="WP_039747370.1">
    <property type="nucleotide sequence ID" value="NZ_JTCM02000012.1"/>
</dbReference>
<dbReference type="PANTHER" id="PTHR24221:SF654">
    <property type="entry name" value="ATP-BINDING CASSETTE SUB-FAMILY B MEMBER 6"/>
    <property type="match status" value="1"/>
</dbReference>
<sequence length="540" mass="61023">MNLISFLLRSSWRMVAIAITTGLLSGGSSASLIALISRATSNDATSRLSAIAWGFVGLAMVALITSIISQVMLIRLSEDAVLQLRMRLSRQILASELNHLEKLGNPRLLATLTEDVQAVANAVQKLPFFCVDIAIVIGCLLYITWLSWQVLLMVVGFAVVAIASCQWLLKRGRHFLALARDDQDLLFKHLGTITQGVKELKLHYQRRQVFLTKQLESTATTFRNHNIRGLTFFATTSSWGRLLFFFSIGFILFALPNLFTISPQTLSGYILTFTYLMLPMENIVSSLPQISKASIALQKIESLGLFLTNRAEISTVPPAIKSDWHSLQLVDVSHTFRTDTEDSSFILGPINLTFYPQELVFIVGGNGSGKSTLAKLITGLYIPEAGEIALDGELINEQNREWYRQHFSVVFSDFYLFDTLLGLENIHLDIQAQEYLKLLQLDHKVKIENGKLSTTNLSQGQRKRLALLTAYLEDRPIYLFDEWAADQDPVFKEIFYTQLLQNLRDRGKTVLVISHDDRYFHLADRIIKLDYGQVEYDKPY</sequence>
<evidence type="ECO:0000256" key="6">
    <source>
        <dbReference type="ARBA" id="ARBA00023136"/>
    </source>
</evidence>
<keyword evidence="6 7" id="KW-0472">Membrane</keyword>
<evidence type="ECO:0000259" key="8">
    <source>
        <dbReference type="PROSITE" id="PS50893"/>
    </source>
</evidence>
<dbReference type="Proteomes" id="UP000031549">
    <property type="component" value="Unassembled WGS sequence"/>
</dbReference>
<organism evidence="10 11">
    <name type="scientific">Hassallia byssoidea VB512170</name>
    <dbReference type="NCBI Taxonomy" id="1304833"/>
    <lineage>
        <taxon>Bacteria</taxon>
        <taxon>Bacillati</taxon>
        <taxon>Cyanobacteriota</taxon>
        <taxon>Cyanophyceae</taxon>
        <taxon>Nostocales</taxon>
        <taxon>Tolypothrichaceae</taxon>
        <taxon>Hassallia</taxon>
    </lineage>
</organism>
<dbReference type="InterPro" id="IPR027417">
    <property type="entry name" value="P-loop_NTPase"/>
</dbReference>
<dbReference type="InterPro" id="IPR003593">
    <property type="entry name" value="AAA+_ATPase"/>
</dbReference>
<evidence type="ECO:0000259" key="9">
    <source>
        <dbReference type="PROSITE" id="PS50929"/>
    </source>
</evidence>
<dbReference type="Gene3D" id="3.40.50.300">
    <property type="entry name" value="P-loop containing nucleotide triphosphate hydrolases"/>
    <property type="match status" value="1"/>
</dbReference>
<proteinExistence type="predicted"/>
<dbReference type="PROSITE" id="PS50893">
    <property type="entry name" value="ABC_TRANSPORTER_2"/>
    <property type="match status" value="1"/>
</dbReference>
<keyword evidence="3" id="KW-0547">Nucleotide-binding</keyword>
<evidence type="ECO:0000313" key="10">
    <source>
        <dbReference type="EMBL" id="NEU72672.1"/>
    </source>
</evidence>
<name>A0A846H5N3_9CYAN</name>
<dbReference type="SUPFAM" id="SSF90123">
    <property type="entry name" value="ABC transporter transmembrane region"/>
    <property type="match status" value="1"/>
</dbReference>
<accession>A0A846H5N3</accession>
<dbReference type="Pfam" id="PF00005">
    <property type="entry name" value="ABC_tran"/>
    <property type="match status" value="1"/>
</dbReference>
<dbReference type="PROSITE" id="PS00211">
    <property type="entry name" value="ABC_TRANSPORTER_1"/>
    <property type="match status" value="1"/>
</dbReference>
<evidence type="ECO:0000313" key="11">
    <source>
        <dbReference type="Proteomes" id="UP000031549"/>
    </source>
</evidence>
<dbReference type="EMBL" id="JTCM02000012">
    <property type="protein sequence ID" value="NEU72672.1"/>
    <property type="molecule type" value="Genomic_DNA"/>
</dbReference>
<dbReference type="GO" id="GO:0015833">
    <property type="term" value="P:peptide transport"/>
    <property type="evidence" value="ECO:0007669"/>
    <property type="project" value="InterPro"/>
</dbReference>
<dbReference type="AlphaFoldDB" id="A0A846H5N3"/>
<feature type="domain" description="ABC transporter" evidence="8">
    <location>
        <begin position="327"/>
        <end position="540"/>
    </location>
</feature>
<keyword evidence="5 7" id="KW-1133">Transmembrane helix</keyword>
<dbReference type="Pfam" id="PF00664">
    <property type="entry name" value="ABC_membrane"/>
    <property type="match status" value="1"/>
</dbReference>
<reference evidence="10 11" key="1">
    <citation type="journal article" date="2015" name="Genome Announc.">
        <title>Draft Genome Sequence of Cyanobacterium Hassallia byssoidea Strain VB512170, Isolated from Monuments in India.</title>
        <authorList>
            <person name="Singh D."/>
            <person name="Chandrababunaidu M.M."/>
            <person name="Panda A."/>
            <person name="Sen D."/>
            <person name="Bhattacharyya S."/>
            <person name="Adhikary S.P."/>
            <person name="Tripathy S."/>
        </authorList>
    </citation>
    <scope>NUCLEOTIDE SEQUENCE [LARGE SCALE GENOMIC DNA]</scope>
    <source>
        <strain evidence="10 11">VB512170</strain>
    </source>
</reference>
<comment type="caution">
    <text evidence="10">The sequence shown here is derived from an EMBL/GenBank/DDBJ whole genome shotgun (WGS) entry which is preliminary data.</text>
</comment>
<evidence type="ECO:0000256" key="4">
    <source>
        <dbReference type="ARBA" id="ARBA00022840"/>
    </source>
</evidence>
<dbReference type="PANTHER" id="PTHR24221">
    <property type="entry name" value="ATP-BINDING CASSETTE SUB-FAMILY B"/>
    <property type="match status" value="1"/>
</dbReference>
<evidence type="ECO:0000256" key="2">
    <source>
        <dbReference type="ARBA" id="ARBA00022692"/>
    </source>
</evidence>
<dbReference type="SMART" id="SM00382">
    <property type="entry name" value="AAA"/>
    <property type="match status" value="1"/>
</dbReference>
<dbReference type="GO" id="GO:0016887">
    <property type="term" value="F:ATP hydrolysis activity"/>
    <property type="evidence" value="ECO:0007669"/>
    <property type="project" value="InterPro"/>
</dbReference>
<dbReference type="GO" id="GO:0005524">
    <property type="term" value="F:ATP binding"/>
    <property type="evidence" value="ECO:0007669"/>
    <property type="project" value="UniProtKB-KW"/>
</dbReference>
<dbReference type="InterPro" id="IPR005898">
    <property type="entry name" value="Cyc_pep_transpt_SyrD/YojI"/>
</dbReference>
<keyword evidence="4" id="KW-0067">ATP-binding</keyword>
<dbReference type="PROSITE" id="PS50929">
    <property type="entry name" value="ABC_TM1F"/>
    <property type="match status" value="1"/>
</dbReference>
<dbReference type="GO" id="GO:0140359">
    <property type="term" value="F:ABC-type transporter activity"/>
    <property type="evidence" value="ECO:0007669"/>
    <property type="project" value="InterPro"/>
</dbReference>
<dbReference type="InterPro" id="IPR036640">
    <property type="entry name" value="ABC1_TM_sf"/>
</dbReference>
<evidence type="ECO:0000256" key="7">
    <source>
        <dbReference type="SAM" id="Phobius"/>
    </source>
</evidence>
<dbReference type="Gene3D" id="1.20.1560.10">
    <property type="entry name" value="ABC transporter type 1, transmembrane domain"/>
    <property type="match status" value="1"/>
</dbReference>
<evidence type="ECO:0000256" key="1">
    <source>
        <dbReference type="ARBA" id="ARBA00004651"/>
    </source>
</evidence>
<protein>
    <submittedName>
        <fullName evidence="10">Cyclic peptide export ABC transporter</fullName>
    </submittedName>
</protein>
<dbReference type="InterPro" id="IPR011527">
    <property type="entry name" value="ABC1_TM_dom"/>
</dbReference>
<dbReference type="InterPro" id="IPR003439">
    <property type="entry name" value="ABC_transporter-like_ATP-bd"/>
</dbReference>
<dbReference type="CDD" id="cd03228">
    <property type="entry name" value="ABCC_MRP_Like"/>
    <property type="match status" value="1"/>
</dbReference>
<dbReference type="GO" id="GO:0034040">
    <property type="term" value="F:ATPase-coupled lipid transmembrane transporter activity"/>
    <property type="evidence" value="ECO:0007669"/>
    <property type="project" value="TreeGrafter"/>
</dbReference>
<gene>
    <name evidence="10" type="ORF">PI95_008840</name>
</gene>
<feature type="domain" description="ABC transmembrane type-1" evidence="9">
    <location>
        <begin position="14"/>
        <end position="292"/>
    </location>
</feature>
<dbReference type="GO" id="GO:0005886">
    <property type="term" value="C:plasma membrane"/>
    <property type="evidence" value="ECO:0007669"/>
    <property type="project" value="UniProtKB-SubCell"/>
</dbReference>
<evidence type="ECO:0000256" key="3">
    <source>
        <dbReference type="ARBA" id="ARBA00022741"/>
    </source>
</evidence>
<dbReference type="GO" id="GO:1904680">
    <property type="term" value="F:peptide transmembrane transporter activity"/>
    <property type="evidence" value="ECO:0007669"/>
    <property type="project" value="InterPro"/>
</dbReference>